<accession>A0A0E9XB09</accession>
<reference evidence="1" key="2">
    <citation type="journal article" date="2015" name="Fish Shellfish Immunol.">
        <title>Early steps in the European eel (Anguilla anguilla)-Vibrio vulnificus interaction in the gills: Role of the RtxA13 toxin.</title>
        <authorList>
            <person name="Callol A."/>
            <person name="Pajuelo D."/>
            <person name="Ebbesson L."/>
            <person name="Teles M."/>
            <person name="MacKenzie S."/>
            <person name="Amaro C."/>
        </authorList>
    </citation>
    <scope>NUCLEOTIDE SEQUENCE</scope>
</reference>
<organism evidence="1">
    <name type="scientific">Anguilla anguilla</name>
    <name type="common">European freshwater eel</name>
    <name type="synonym">Muraena anguilla</name>
    <dbReference type="NCBI Taxonomy" id="7936"/>
    <lineage>
        <taxon>Eukaryota</taxon>
        <taxon>Metazoa</taxon>
        <taxon>Chordata</taxon>
        <taxon>Craniata</taxon>
        <taxon>Vertebrata</taxon>
        <taxon>Euteleostomi</taxon>
        <taxon>Actinopterygii</taxon>
        <taxon>Neopterygii</taxon>
        <taxon>Teleostei</taxon>
        <taxon>Anguilliformes</taxon>
        <taxon>Anguillidae</taxon>
        <taxon>Anguilla</taxon>
    </lineage>
</organism>
<dbReference type="AlphaFoldDB" id="A0A0E9XB09"/>
<dbReference type="EMBL" id="GBXM01009714">
    <property type="protein sequence ID" value="JAH98863.1"/>
    <property type="molecule type" value="Transcribed_RNA"/>
</dbReference>
<proteinExistence type="predicted"/>
<evidence type="ECO:0000313" key="1">
    <source>
        <dbReference type="EMBL" id="JAH98863.1"/>
    </source>
</evidence>
<protein>
    <submittedName>
        <fullName evidence="1">Uncharacterized protein</fullName>
    </submittedName>
</protein>
<sequence>MEVCFDSLNTMQWGANKSAVLLYSRMNNYKLRNSMIAWSPVLVSSELYSPLNHPNPFSTGGWGYAHFLLGLKYYVPHK</sequence>
<reference evidence="1" key="1">
    <citation type="submission" date="2014-11" db="EMBL/GenBank/DDBJ databases">
        <authorList>
            <person name="Amaro Gonzalez C."/>
        </authorList>
    </citation>
    <scope>NUCLEOTIDE SEQUENCE</scope>
</reference>
<name>A0A0E9XB09_ANGAN</name>